<comment type="cofactor">
    <cofactor evidence="1">
        <name>a divalent metal cation</name>
        <dbReference type="ChEBI" id="CHEBI:60240"/>
    </cofactor>
</comment>
<keyword evidence="8" id="KW-0812">Transmembrane</keyword>
<organism evidence="10 11">
    <name type="scientific">Cyclocybe aegerita</name>
    <name type="common">Black poplar mushroom</name>
    <name type="synonym">Agrocybe aegerita</name>
    <dbReference type="NCBI Taxonomy" id="1973307"/>
    <lineage>
        <taxon>Eukaryota</taxon>
        <taxon>Fungi</taxon>
        <taxon>Dikarya</taxon>
        <taxon>Basidiomycota</taxon>
        <taxon>Agaricomycotina</taxon>
        <taxon>Agaricomycetes</taxon>
        <taxon>Agaricomycetidae</taxon>
        <taxon>Agaricales</taxon>
        <taxon>Agaricineae</taxon>
        <taxon>Bolbitiaceae</taxon>
        <taxon>Cyclocybe</taxon>
    </lineage>
</organism>
<keyword evidence="4" id="KW-0540">Nuclease</keyword>
<name>A0A8S0WZ26_CYCAE</name>
<gene>
    <name evidence="10" type="ORF">AAE3_LOCUS4869</name>
</gene>
<accession>A0A8S0WZ26</accession>
<dbReference type="AlphaFoldDB" id="A0A8S0WZ26"/>
<protein>
    <recommendedName>
        <fullName evidence="9">DDE Tnp4 domain-containing protein</fullName>
    </recommendedName>
</protein>
<keyword evidence="11" id="KW-1185">Reference proteome</keyword>
<keyword evidence="7" id="KW-0539">Nucleus</keyword>
<dbReference type="EMBL" id="CACVBS010000036">
    <property type="protein sequence ID" value="CAA7262418.1"/>
    <property type="molecule type" value="Genomic_DNA"/>
</dbReference>
<dbReference type="GO" id="GO:0016787">
    <property type="term" value="F:hydrolase activity"/>
    <property type="evidence" value="ECO:0007669"/>
    <property type="project" value="UniProtKB-KW"/>
</dbReference>
<proteinExistence type="inferred from homology"/>
<keyword evidence="5" id="KW-0479">Metal-binding</keyword>
<sequence>MPSDKDRKTLQQRVLTATAYFLHIIGAAAMLYQQANYWKQPYHTSALTGQAWVDELINGHPDRIFNKLGMRLHILPESSQCSVIWPFYDLYVKLPDLLTPIPDYILTNSKFFPYFRSALGALDGTHINAFTSAADRHASHDCKGGITQNCLAACSFDFRFLYIITGFEGSAANATMENTTLRMQGLQFVIRYWFPIVEFATILLNGAEQEPANKEELYNLRHAQARNVVEHIFGVLKKCWDILNRPPQYDLSIQAKIPAGLGSVHNFIMDHDETDLEHYLDQEPTPENNTSTGALGDGSISCVERARATALRDEIATQMWNDYQQFLCEHPEVLEENFVPENE</sequence>
<dbReference type="PANTHER" id="PTHR22930">
    <property type="match status" value="1"/>
</dbReference>
<evidence type="ECO:0000313" key="11">
    <source>
        <dbReference type="Proteomes" id="UP000467700"/>
    </source>
</evidence>
<evidence type="ECO:0000259" key="9">
    <source>
        <dbReference type="Pfam" id="PF13359"/>
    </source>
</evidence>
<evidence type="ECO:0000313" key="10">
    <source>
        <dbReference type="EMBL" id="CAA7262418.1"/>
    </source>
</evidence>
<feature type="domain" description="DDE Tnp4" evidence="9">
    <location>
        <begin position="122"/>
        <end position="256"/>
    </location>
</feature>
<dbReference type="GO" id="GO:0046872">
    <property type="term" value="F:metal ion binding"/>
    <property type="evidence" value="ECO:0007669"/>
    <property type="project" value="UniProtKB-KW"/>
</dbReference>
<reference evidence="10 11" key="1">
    <citation type="submission" date="2020-01" db="EMBL/GenBank/DDBJ databases">
        <authorList>
            <person name="Gupta K D."/>
        </authorList>
    </citation>
    <scope>NUCLEOTIDE SEQUENCE [LARGE SCALE GENOMIC DNA]</scope>
</reference>
<evidence type="ECO:0000256" key="6">
    <source>
        <dbReference type="ARBA" id="ARBA00022801"/>
    </source>
</evidence>
<dbReference type="GO" id="GO:0005634">
    <property type="term" value="C:nucleus"/>
    <property type="evidence" value="ECO:0007669"/>
    <property type="project" value="UniProtKB-SubCell"/>
</dbReference>
<evidence type="ECO:0000256" key="8">
    <source>
        <dbReference type="SAM" id="Phobius"/>
    </source>
</evidence>
<comment type="similarity">
    <text evidence="3">Belongs to the HARBI1 family.</text>
</comment>
<comment type="subcellular location">
    <subcellularLocation>
        <location evidence="2">Nucleus</location>
    </subcellularLocation>
</comment>
<evidence type="ECO:0000256" key="3">
    <source>
        <dbReference type="ARBA" id="ARBA00006958"/>
    </source>
</evidence>
<evidence type="ECO:0000256" key="2">
    <source>
        <dbReference type="ARBA" id="ARBA00004123"/>
    </source>
</evidence>
<dbReference type="InterPro" id="IPR027806">
    <property type="entry name" value="HARBI1_dom"/>
</dbReference>
<keyword evidence="6" id="KW-0378">Hydrolase</keyword>
<keyword evidence="8" id="KW-0472">Membrane</keyword>
<dbReference type="Proteomes" id="UP000467700">
    <property type="component" value="Unassembled WGS sequence"/>
</dbReference>
<dbReference type="OrthoDB" id="1681765at2759"/>
<comment type="caution">
    <text evidence="10">The sequence shown here is derived from an EMBL/GenBank/DDBJ whole genome shotgun (WGS) entry which is preliminary data.</text>
</comment>
<dbReference type="Pfam" id="PF13359">
    <property type="entry name" value="DDE_Tnp_4"/>
    <property type="match status" value="1"/>
</dbReference>
<evidence type="ECO:0000256" key="7">
    <source>
        <dbReference type="ARBA" id="ARBA00023242"/>
    </source>
</evidence>
<dbReference type="PANTHER" id="PTHR22930:SF259">
    <property type="entry name" value="OS08G0106900 PROTEIN"/>
    <property type="match status" value="1"/>
</dbReference>
<keyword evidence="8" id="KW-1133">Transmembrane helix</keyword>
<evidence type="ECO:0000256" key="5">
    <source>
        <dbReference type="ARBA" id="ARBA00022723"/>
    </source>
</evidence>
<evidence type="ECO:0000256" key="4">
    <source>
        <dbReference type="ARBA" id="ARBA00022722"/>
    </source>
</evidence>
<dbReference type="GO" id="GO:0004518">
    <property type="term" value="F:nuclease activity"/>
    <property type="evidence" value="ECO:0007669"/>
    <property type="project" value="UniProtKB-KW"/>
</dbReference>
<dbReference type="InterPro" id="IPR045249">
    <property type="entry name" value="HARBI1-like"/>
</dbReference>
<evidence type="ECO:0000256" key="1">
    <source>
        <dbReference type="ARBA" id="ARBA00001968"/>
    </source>
</evidence>
<feature type="transmembrane region" description="Helical" evidence="8">
    <location>
        <begin position="12"/>
        <end position="32"/>
    </location>
</feature>